<keyword evidence="10" id="KW-0282">Flagellum</keyword>
<dbReference type="Pfam" id="PF00460">
    <property type="entry name" value="Flg_bb_rod"/>
    <property type="match status" value="1"/>
</dbReference>
<name>A0A1D7QSA8_9BACI</name>
<feature type="domain" description="Flagellar basal body rod protein N-terminal" evidence="7">
    <location>
        <begin position="8"/>
        <end position="37"/>
    </location>
</feature>
<organism evidence="10 11">
    <name type="scientific">Salisediminibacterium beveridgei</name>
    <dbReference type="NCBI Taxonomy" id="632773"/>
    <lineage>
        <taxon>Bacteria</taxon>
        <taxon>Bacillati</taxon>
        <taxon>Bacillota</taxon>
        <taxon>Bacilli</taxon>
        <taxon>Bacillales</taxon>
        <taxon>Bacillaceae</taxon>
        <taxon>Salisediminibacterium</taxon>
    </lineage>
</organism>
<keyword evidence="10" id="KW-0966">Cell projection</keyword>
<dbReference type="GO" id="GO:0005576">
    <property type="term" value="C:extracellular region"/>
    <property type="evidence" value="ECO:0007669"/>
    <property type="project" value="UniProtKB-SubCell"/>
</dbReference>
<dbReference type="PANTHER" id="PTHR30033:SF1">
    <property type="entry name" value="FLAGELLAR HOOK-ASSOCIATED PROTEIN 1"/>
    <property type="match status" value="1"/>
</dbReference>
<dbReference type="EMBL" id="CP012502">
    <property type="protein sequence ID" value="AOM81900.1"/>
    <property type="molecule type" value="Genomic_DNA"/>
</dbReference>
<dbReference type="RefSeq" id="WP_069364028.1">
    <property type="nucleotide sequence ID" value="NZ_CP012502.1"/>
</dbReference>
<evidence type="ECO:0000259" key="8">
    <source>
        <dbReference type="Pfam" id="PF06429"/>
    </source>
</evidence>
<keyword evidence="6" id="KW-0975">Bacterial flagellum</keyword>
<dbReference type="AlphaFoldDB" id="A0A1D7QSA8"/>
<protein>
    <recommendedName>
        <fullName evidence="4">Flagellar hook-associated protein 1</fullName>
    </recommendedName>
</protein>
<evidence type="ECO:0000256" key="6">
    <source>
        <dbReference type="ARBA" id="ARBA00023143"/>
    </source>
</evidence>
<dbReference type="KEGG" id="bbev:BBEV_0507"/>
<dbReference type="InterPro" id="IPR001444">
    <property type="entry name" value="Flag_bb_rod_N"/>
</dbReference>
<evidence type="ECO:0000256" key="3">
    <source>
        <dbReference type="ARBA" id="ARBA00009677"/>
    </source>
</evidence>
<evidence type="ECO:0000256" key="5">
    <source>
        <dbReference type="ARBA" id="ARBA00022525"/>
    </source>
</evidence>
<dbReference type="InterPro" id="IPR053927">
    <property type="entry name" value="FlgK_helical"/>
</dbReference>
<keyword evidence="5" id="KW-0964">Secreted</keyword>
<gene>
    <name evidence="10" type="primary">flgK</name>
    <name evidence="10" type="ORF">BBEV_0507</name>
</gene>
<dbReference type="InterPro" id="IPR010930">
    <property type="entry name" value="Flg_bb/hook_C_dom"/>
</dbReference>
<keyword evidence="11" id="KW-1185">Reference proteome</keyword>
<proteinExistence type="inferred from homology"/>
<comment type="subcellular location">
    <subcellularLocation>
        <location evidence="1">Bacterial flagellum</location>
    </subcellularLocation>
    <subcellularLocation>
        <location evidence="2">Secreted</location>
    </subcellularLocation>
</comment>
<dbReference type="GO" id="GO:0009424">
    <property type="term" value="C:bacterial-type flagellum hook"/>
    <property type="evidence" value="ECO:0007669"/>
    <property type="project" value="InterPro"/>
</dbReference>
<evidence type="ECO:0000313" key="10">
    <source>
        <dbReference type="EMBL" id="AOM81900.1"/>
    </source>
</evidence>
<dbReference type="GO" id="GO:0044780">
    <property type="term" value="P:bacterial-type flagellum assembly"/>
    <property type="evidence" value="ECO:0007669"/>
    <property type="project" value="InterPro"/>
</dbReference>
<dbReference type="Pfam" id="PF22638">
    <property type="entry name" value="FlgK_D1"/>
    <property type="match status" value="1"/>
</dbReference>
<dbReference type="PATRIC" id="fig|632773.3.peg.547"/>
<dbReference type="Proteomes" id="UP000094463">
    <property type="component" value="Chromosome"/>
</dbReference>
<evidence type="ECO:0000313" key="11">
    <source>
        <dbReference type="Proteomes" id="UP000094463"/>
    </source>
</evidence>
<evidence type="ECO:0000259" key="9">
    <source>
        <dbReference type="Pfam" id="PF22638"/>
    </source>
</evidence>
<dbReference type="OrthoDB" id="9802553at2"/>
<keyword evidence="10" id="KW-0969">Cilium</keyword>
<dbReference type="STRING" id="632773.BBEV_0507"/>
<sequence length="641" mass="70412">MLSTFHGLETARRGLNTTQTALHTTGHNIANANTPGYSRQRVNMNPTDPFPNPAFNKPGIPGQLGTGVKASEIQRVRDEFLDLQYRGENNQHGYWAARNDAWVKVEDIMNEPSESGLAKTMDQFWESLQDLSVNPEDSGARGVVRQNGVAVADTFNLSYDGLEQIQRDYGDDLEITADDINSLLRQLNSLNTQISKVEPHGMLPNDLYDERDVLVDELSKHLNIKVDTVGSGGVSNEVASGKYTITMLDDAGRSTGIKLIDGSQLDYNELDVQYQNEALDEEGKGLATGVTFLNERLTNVETSDQLGGDPNSIRADAFPASGEFLAKMEAYGYVDGEGEARGIFPEMLKELDTMVHNFAAEFNDVHRSGWSLAEIDAGEKMNFDFFDFKQAPGENGERAAKFLKVHDEIMESRDNIAASGAGDLIAGGMALDEEAGPAYPGEAQLSVNGRFTGDYDAVTVTYDDGNWTFSHGGEETVVTNAEAEEDNYQVEIDGLSYDVASFFNEDGEIDGDLADNTTFTMDNLQRDQAFSGDGSNALALANVKDTELDFNGNRTDIQSYYQAVIGEMAVQTSESERLTKNTDVLRDSVNERRQSVSSVSLDEEMTMMIQFQHAYNAAARSLTAVDEMLDRIINQMGLVGR</sequence>
<evidence type="ECO:0000259" key="7">
    <source>
        <dbReference type="Pfam" id="PF00460"/>
    </source>
</evidence>
<comment type="similarity">
    <text evidence="3">Belongs to the flagella basal body rod proteins family.</text>
</comment>
<dbReference type="InterPro" id="IPR002371">
    <property type="entry name" value="FlgK"/>
</dbReference>
<reference evidence="10 11" key="1">
    <citation type="submission" date="2015-08" db="EMBL/GenBank/DDBJ databases">
        <title>The complete genome sequence of Bacillus beveridgei MLTeJB.</title>
        <authorList>
            <person name="Hanson T.E."/>
            <person name="Mesa C."/>
            <person name="Basesman S.M."/>
            <person name="Oremland R.S."/>
        </authorList>
    </citation>
    <scope>NUCLEOTIDE SEQUENCE [LARGE SCALE GENOMIC DNA]</scope>
    <source>
        <strain evidence="10 11">MLTeJB</strain>
    </source>
</reference>
<dbReference type="NCBIfam" id="TIGR02492">
    <property type="entry name" value="flgK_ends"/>
    <property type="match status" value="1"/>
</dbReference>
<dbReference type="PRINTS" id="PR01005">
    <property type="entry name" value="FLGHOOKAP1"/>
</dbReference>
<feature type="domain" description="Flagellar basal-body/hook protein C-terminal" evidence="8">
    <location>
        <begin position="596"/>
        <end position="634"/>
    </location>
</feature>
<evidence type="ECO:0000256" key="1">
    <source>
        <dbReference type="ARBA" id="ARBA00004365"/>
    </source>
</evidence>
<dbReference type="Pfam" id="PF06429">
    <property type="entry name" value="Flg_bbr_C"/>
    <property type="match status" value="1"/>
</dbReference>
<dbReference type="PANTHER" id="PTHR30033">
    <property type="entry name" value="FLAGELLAR HOOK-ASSOCIATED PROTEIN 1"/>
    <property type="match status" value="1"/>
</dbReference>
<accession>A0A1D7QSA8</accession>
<evidence type="ECO:0000256" key="2">
    <source>
        <dbReference type="ARBA" id="ARBA00004613"/>
    </source>
</evidence>
<feature type="domain" description="Flagellar hook-associated protein FlgK helical" evidence="9">
    <location>
        <begin position="104"/>
        <end position="380"/>
    </location>
</feature>
<dbReference type="SUPFAM" id="SSF64518">
    <property type="entry name" value="Phase 1 flagellin"/>
    <property type="match status" value="1"/>
</dbReference>
<dbReference type="GO" id="GO:0005198">
    <property type="term" value="F:structural molecule activity"/>
    <property type="evidence" value="ECO:0007669"/>
    <property type="project" value="InterPro"/>
</dbReference>
<evidence type="ECO:0000256" key="4">
    <source>
        <dbReference type="ARBA" id="ARBA00016244"/>
    </source>
</evidence>